<organism evidence="1 2">
    <name type="scientific">Microctonus hyperodae</name>
    <name type="common">Parasitoid wasp</name>
    <dbReference type="NCBI Taxonomy" id="165561"/>
    <lineage>
        <taxon>Eukaryota</taxon>
        <taxon>Metazoa</taxon>
        <taxon>Ecdysozoa</taxon>
        <taxon>Arthropoda</taxon>
        <taxon>Hexapoda</taxon>
        <taxon>Insecta</taxon>
        <taxon>Pterygota</taxon>
        <taxon>Neoptera</taxon>
        <taxon>Endopterygota</taxon>
        <taxon>Hymenoptera</taxon>
        <taxon>Apocrita</taxon>
        <taxon>Ichneumonoidea</taxon>
        <taxon>Braconidae</taxon>
        <taxon>Euphorinae</taxon>
        <taxon>Microctonus</taxon>
    </lineage>
</organism>
<proteinExistence type="predicted"/>
<gene>
    <name evidence="1" type="ORF">PV327_005721</name>
</gene>
<accession>A0AA39KZV0</accession>
<dbReference type="EMBL" id="JAQQBR010000003">
    <property type="protein sequence ID" value="KAK0180038.1"/>
    <property type="molecule type" value="Genomic_DNA"/>
</dbReference>
<comment type="caution">
    <text evidence="1">The sequence shown here is derived from an EMBL/GenBank/DDBJ whole genome shotgun (WGS) entry which is preliminary data.</text>
</comment>
<keyword evidence="2" id="KW-1185">Reference proteome</keyword>
<protein>
    <submittedName>
        <fullName evidence="1">Uncharacterized protein</fullName>
    </submittedName>
</protein>
<dbReference type="Proteomes" id="UP001168972">
    <property type="component" value="Unassembled WGS sequence"/>
</dbReference>
<dbReference type="AlphaFoldDB" id="A0AA39KZV0"/>
<sequence>MSDDGTLSALAIEADNTSELPKIINKRRSSIFQRRSITRHAQDNVVDTCGNETEIANDESQVQPVPEEENKFDLNAYIMCLKNEREEWRKTLSERKSQRRRLTKQELNIGNECELDLTVLTNCERSFLSSRPNYHQILKNVNNLVPLAVKIATLNSHINHLHENLRIIMKEKIIESTKQINELDKM</sequence>
<evidence type="ECO:0000313" key="2">
    <source>
        <dbReference type="Proteomes" id="UP001168972"/>
    </source>
</evidence>
<reference evidence="1" key="2">
    <citation type="submission" date="2023-03" db="EMBL/GenBank/DDBJ databases">
        <authorList>
            <person name="Inwood S.N."/>
            <person name="Skelly J.G."/>
            <person name="Guhlin J."/>
            <person name="Harrop T.W.R."/>
            <person name="Goldson S.G."/>
            <person name="Dearden P.K."/>
        </authorList>
    </citation>
    <scope>NUCLEOTIDE SEQUENCE</scope>
    <source>
        <strain evidence="1">Lincoln</strain>
        <tissue evidence="1">Whole body</tissue>
    </source>
</reference>
<name>A0AA39KZV0_MICHY</name>
<reference evidence="1" key="1">
    <citation type="journal article" date="2023" name="bioRxiv">
        <title>Scaffold-level genome assemblies of two parasitoid biocontrol wasps reveal the parthenogenesis mechanism and an associated novel virus.</title>
        <authorList>
            <person name="Inwood S."/>
            <person name="Skelly J."/>
            <person name="Guhlin J."/>
            <person name="Harrop T."/>
            <person name="Goldson S."/>
            <person name="Dearden P."/>
        </authorList>
    </citation>
    <scope>NUCLEOTIDE SEQUENCE</scope>
    <source>
        <strain evidence="1">Lincoln</strain>
        <tissue evidence="1">Whole body</tissue>
    </source>
</reference>
<evidence type="ECO:0000313" key="1">
    <source>
        <dbReference type="EMBL" id="KAK0180038.1"/>
    </source>
</evidence>